<keyword evidence="2" id="KW-1185">Reference proteome</keyword>
<dbReference type="EMBL" id="JAHXZJ010002609">
    <property type="protein sequence ID" value="KAH0539804.1"/>
    <property type="molecule type" value="Genomic_DNA"/>
</dbReference>
<gene>
    <name evidence="1" type="ORF">KQX54_008190</name>
</gene>
<evidence type="ECO:0000313" key="1">
    <source>
        <dbReference type="EMBL" id="KAH0539804.1"/>
    </source>
</evidence>
<dbReference type="AlphaFoldDB" id="A0AAV7I1G0"/>
<reference evidence="1 2" key="1">
    <citation type="journal article" date="2021" name="J. Hered.">
        <title>A chromosome-level genome assembly of the parasitoid wasp, Cotesia glomerata (Hymenoptera: Braconidae).</title>
        <authorList>
            <person name="Pinto B.J."/>
            <person name="Weis J.J."/>
            <person name="Gamble T."/>
            <person name="Ode P.J."/>
            <person name="Paul R."/>
            <person name="Zaspel J.M."/>
        </authorList>
    </citation>
    <scope>NUCLEOTIDE SEQUENCE [LARGE SCALE GENOMIC DNA]</scope>
    <source>
        <strain evidence="1">CgM1</strain>
    </source>
</reference>
<comment type="caution">
    <text evidence="1">The sequence shown here is derived from an EMBL/GenBank/DDBJ whole genome shotgun (WGS) entry which is preliminary data.</text>
</comment>
<organism evidence="1 2">
    <name type="scientific">Cotesia glomerata</name>
    <name type="common">Lepidopteran parasitic wasp</name>
    <name type="synonym">Apanteles glomeratus</name>
    <dbReference type="NCBI Taxonomy" id="32391"/>
    <lineage>
        <taxon>Eukaryota</taxon>
        <taxon>Metazoa</taxon>
        <taxon>Ecdysozoa</taxon>
        <taxon>Arthropoda</taxon>
        <taxon>Hexapoda</taxon>
        <taxon>Insecta</taxon>
        <taxon>Pterygota</taxon>
        <taxon>Neoptera</taxon>
        <taxon>Endopterygota</taxon>
        <taxon>Hymenoptera</taxon>
        <taxon>Apocrita</taxon>
        <taxon>Ichneumonoidea</taxon>
        <taxon>Braconidae</taxon>
        <taxon>Microgastrinae</taxon>
        <taxon>Cotesia</taxon>
    </lineage>
</organism>
<accession>A0AAV7I1G0</accession>
<proteinExistence type="predicted"/>
<dbReference type="Proteomes" id="UP000826195">
    <property type="component" value="Unassembled WGS sequence"/>
</dbReference>
<name>A0AAV7I1G0_COTGL</name>
<evidence type="ECO:0000313" key="2">
    <source>
        <dbReference type="Proteomes" id="UP000826195"/>
    </source>
</evidence>
<sequence length="106" mass="11855">MEYMCNSPMSRAPHGSLISITAGVPVHGLSIYASVVMKTFRHVTVKNSSFCIQESIPSKNSSPPHNRYSWTSLTEFGGNFWNAEVQNGRYANDCCSHELLGMMYFN</sequence>
<protein>
    <submittedName>
        <fullName evidence="1">Uncharacterized protein</fullName>
    </submittedName>
</protein>